<sequence>MFRCYPSHFTRSQNPHRHLLPIAISFPSPSPTALRVPLFVFDLLPVSSVSPSQAGNPGIRSFSPNLSLKSQLGCPCPHSYAVRTSFAVRSPTLSSSCYCDGLTGVLQLDLRDTAEMVS</sequence>
<organism evidence="1 2">
    <name type="scientific">Cuscuta australis</name>
    <dbReference type="NCBI Taxonomy" id="267555"/>
    <lineage>
        <taxon>Eukaryota</taxon>
        <taxon>Viridiplantae</taxon>
        <taxon>Streptophyta</taxon>
        <taxon>Embryophyta</taxon>
        <taxon>Tracheophyta</taxon>
        <taxon>Spermatophyta</taxon>
        <taxon>Magnoliopsida</taxon>
        <taxon>eudicotyledons</taxon>
        <taxon>Gunneridae</taxon>
        <taxon>Pentapetalae</taxon>
        <taxon>asterids</taxon>
        <taxon>lamiids</taxon>
        <taxon>Solanales</taxon>
        <taxon>Convolvulaceae</taxon>
        <taxon>Cuscuteae</taxon>
        <taxon>Cuscuta</taxon>
        <taxon>Cuscuta subgen. Grammica</taxon>
        <taxon>Cuscuta sect. Cleistogrammica</taxon>
    </lineage>
</organism>
<evidence type="ECO:0000313" key="2">
    <source>
        <dbReference type="Proteomes" id="UP000249390"/>
    </source>
</evidence>
<reference evidence="1 2" key="1">
    <citation type="submission" date="2018-06" db="EMBL/GenBank/DDBJ databases">
        <title>The Genome of Cuscuta australis (Dodder) Provides Insight into the Evolution of Plant Parasitism.</title>
        <authorList>
            <person name="Liu H."/>
        </authorList>
    </citation>
    <scope>NUCLEOTIDE SEQUENCE [LARGE SCALE GENOMIC DNA]</scope>
    <source>
        <strain evidence="2">cv. Yunnan</strain>
        <tissue evidence="1">Vines</tissue>
    </source>
</reference>
<name>A0A328DNY1_9ASTE</name>
<dbReference type="AlphaFoldDB" id="A0A328DNY1"/>
<dbReference type="Proteomes" id="UP000249390">
    <property type="component" value="Unassembled WGS sequence"/>
</dbReference>
<protein>
    <submittedName>
        <fullName evidence="1">Uncharacterized protein</fullName>
    </submittedName>
</protein>
<evidence type="ECO:0000313" key="1">
    <source>
        <dbReference type="EMBL" id="RAL45901.1"/>
    </source>
</evidence>
<proteinExistence type="predicted"/>
<gene>
    <name evidence="1" type="ORF">DM860_006055</name>
</gene>
<dbReference type="EMBL" id="NQVE01000125">
    <property type="protein sequence ID" value="RAL45901.1"/>
    <property type="molecule type" value="Genomic_DNA"/>
</dbReference>
<comment type="caution">
    <text evidence="1">The sequence shown here is derived from an EMBL/GenBank/DDBJ whole genome shotgun (WGS) entry which is preliminary data.</text>
</comment>
<accession>A0A328DNY1</accession>
<keyword evidence="2" id="KW-1185">Reference proteome</keyword>